<name>A0A2A9CS36_9ACTN</name>
<keyword evidence="2" id="KW-1185">Reference proteome</keyword>
<gene>
    <name evidence="1" type="ORF">ATK74_1807</name>
</gene>
<evidence type="ECO:0000313" key="1">
    <source>
        <dbReference type="EMBL" id="PFG17244.1"/>
    </source>
</evidence>
<dbReference type="Proteomes" id="UP000226079">
    <property type="component" value="Unassembled WGS sequence"/>
</dbReference>
<protein>
    <recommendedName>
        <fullName evidence="3">Cro/C1-type helix-turn-helix DNA-binding protein</fullName>
    </recommendedName>
</protein>
<accession>A0A2A9CS36</accession>
<dbReference type="InterPro" id="IPR010982">
    <property type="entry name" value="Lambda_DNA-bd_dom_sf"/>
</dbReference>
<reference evidence="1 2" key="1">
    <citation type="submission" date="2017-10" db="EMBL/GenBank/DDBJ databases">
        <title>Sequencing the genomes of 1000 actinobacteria strains.</title>
        <authorList>
            <person name="Klenk H.-P."/>
        </authorList>
    </citation>
    <scope>NUCLEOTIDE SEQUENCE [LARGE SCALE GENOMIC DNA]</scope>
    <source>
        <strain evidence="1 2">DSM 15597</strain>
    </source>
</reference>
<proteinExistence type="predicted"/>
<sequence length="91" mass="9613">MTGNRKVLAATATAYISAEFERAKLAKRVSVRALATEAHLGSSTVQRALKGSSDLPVEAYLMMCSALGINPVDLMKRAEEHASAAHGDKLG</sequence>
<dbReference type="AlphaFoldDB" id="A0A2A9CS36"/>
<dbReference type="EMBL" id="PDJC01000001">
    <property type="protein sequence ID" value="PFG17244.1"/>
    <property type="molecule type" value="Genomic_DNA"/>
</dbReference>
<dbReference type="GO" id="GO:0003677">
    <property type="term" value="F:DNA binding"/>
    <property type="evidence" value="ECO:0007669"/>
    <property type="project" value="InterPro"/>
</dbReference>
<organism evidence="1 2">
    <name type="scientific">Propionicimonas paludicola</name>
    <dbReference type="NCBI Taxonomy" id="185243"/>
    <lineage>
        <taxon>Bacteria</taxon>
        <taxon>Bacillati</taxon>
        <taxon>Actinomycetota</taxon>
        <taxon>Actinomycetes</taxon>
        <taxon>Propionibacteriales</taxon>
        <taxon>Nocardioidaceae</taxon>
        <taxon>Propionicimonas</taxon>
    </lineage>
</organism>
<dbReference type="SUPFAM" id="SSF47413">
    <property type="entry name" value="lambda repressor-like DNA-binding domains"/>
    <property type="match status" value="1"/>
</dbReference>
<dbReference type="Gene3D" id="1.10.260.40">
    <property type="entry name" value="lambda repressor-like DNA-binding domains"/>
    <property type="match status" value="1"/>
</dbReference>
<evidence type="ECO:0008006" key="3">
    <source>
        <dbReference type="Google" id="ProtNLM"/>
    </source>
</evidence>
<comment type="caution">
    <text evidence="1">The sequence shown here is derived from an EMBL/GenBank/DDBJ whole genome shotgun (WGS) entry which is preliminary data.</text>
</comment>
<dbReference type="RefSeq" id="WP_143483613.1">
    <property type="nucleotide sequence ID" value="NZ_PDJC01000001.1"/>
</dbReference>
<evidence type="ECO:0000313" key="2">
    <source>
        <dbReference type="Proteomes" id="UP000226079"/>
    </source>
</evidence>